<evidence type="ECO:0000256" key="1">
    <source>
        <dbReference type="SAM" id="MobiDB-lite"/>
    </source>
</evidence>
<protein>
    <submittedName>
        <fullName evidence="2">Uncharacterized protein</fullName>
    </submittedName>
</protein>
<dbReference type="OrthoDB" id="3934095at2759"/>
<organism evidence="2 3">
    <name type="scientific">Clohesyomyces aquaticus</name>
    <dbReference type="NCBI Taxonomy" id="1231657"/>
    <lineage>
        <taxon>Eukaryota</taxon>
        <taxon>Fungi</taxon>
        <taxon>Dikarya</taxon>
        <taxon>Ascomycota</taxon>
        <taxon>Pezizomycotina</taxon>
        <taxon>Dothideomycetes</taxon>
        <taxon>Pleosporomycetidae</taxon>
        <taxon>Pleosporales</taxon>
        <taxon>Lindgomycetaceae</taxon>
        <taxon>Clohesyomyces</taxon>
    </lineage>
</organism>
<evidence type="ECO:0000313" key="3">
    <source>
        <dbReference type="Proteomes" id="UP000193144"/>
    </source>
</evidence>
<comment type="caution">
    <text evidence="2">The sequence shown here is derived from an EMBL/GenBank/DDBJ whole genome shotgun (WGS) entry which is preliminary data.</text>
</comment>
<feature type="compositionally biased region" description="Basic and acidic residues" evidence="1">
    <location>
        <begin position="151"/>
        <end position="162"/>
    </location>
</feature>
<accession>A0A1Y1ZAF1</accession>
<dbReference type="EMBL" id="MCFA01000110">
    <property type="protein sequence ID" value="ORY07283.1"/>
    <property type="molecule type" value="Genomic_DNA"/>
</dbReference>
<evidence type="ECO:0000313" key="2">
    <source>
        <dbReference type="EMBL" id="ORY07283.1"/>
    </source>
</evidence>
<feature type="compositionally biased region" description="Low complexity" evidence="1">
    <location>
        <begin position="112"/>
        <end position="123"/>
    </location>
</feature>
<proteinExistence type="predicted"/>
<feature type="region of interest" description="Disordered" evidence="1">
    <location>
        <begin position="139"/>
        <end position="197"/>
    </location>
</feature>
<feature type="compositionally biased region" description="Polar residues" evidence="1">
    <location>
        <begin position="171"/>
        <end position="183"/>
    </location>
</feature>
<dbReference type="AlphaFoldDB" id="A0A1Y1ZAF1"/>
<gene>
    <name evidence="2" type="ORF">BCR34DRAFT_26239</name>
</gene>
<keyword evidence="3" id="KW-1185">Reference proteome</keyword>
<feature type="region of interest" description="Disordered" evidence="1">
    <location>
        <begin position="78"/>
        <end position="123"/>
    </location>
</feature>
<reference evidence="2 3" key="1">
    <citation type="submission" date="2016-07" db="EMBL/GenBank/DDBJ databases">
        <title>Pervasive Adenine N6-methylation of Active Genes in Fungi.</title>
        <authorList>
            <consortium name="DOE Joint Genome Institute"/>
            <person name="Mondo S.J."/>
            <person name="Dannebaum R.O."/>
            <person name="Kuo R.C."/>
            <person name="Labutti K."/>
            <person name="Haridas S."/>
            <person name="Kuo A."/>
            <person name="Salamov A."/>
            <person name="Ahrendt S.R."/>
            <person name="Lipzen A."/>
            <person name="Sullivan W."/>
            <person name="Andreopoulos W.B."/>
            <person name="Clum A."/>
            <person name="Lindquist E."/>
            <person name="Daum C."/>
            <person name="Ramamoorthy G.K."/>
            <person name="Gryganskyi A."/>
            <person name="Culley D."/>
            <person name="Magnuson J.K."/>
            <person name="James T.Y."/>
            <person name="O'Malley M.A."/>
            <person name="Stajich J.E."/>
            <person name="Spatafora J.W."/>
            <person name="Visel A."/>
            <person name="Grigoriev I.V."/>
        </authorList>
    </citation>
    <scope>NUCLEOTIDE SEQUENCE [LARGE SCALE GENOMIC DNA]</scope>
    <source>
        <strain evidence="2 3">CBS 115471</strain>
    </source>
</reference>
<sequence>MLCPTYMSPIEEMPSSPTPPVPIRHPSHHLRPHNHPLPPIPETPSTIGLIPPPLFSRQTYHGREAIYVAVLEIPHLSSSSRMSSSSSPPNSPRSSGSWTSYSPPTSPPGSPPTRTRSLSCYSSSPPSIFAATTWSPVMHHSLRRKPSPKSESLRALRAKDSDASLQRVYDRQTSSYLNGSLFGSPNRRSKLGDELGD</sequence>
<feature type="compositionally biased region" description="Low complexity" evidence="1">
    <location>
        <begin position="78"/>
        <end position="103"/>
    </location>
</feature>
<dbReference type="Proteomes" id="UP000193144">
    <property type="component" value="Unassembled WGS sequence"/>
</dbReference>
<name>A0A1Y1ZAF1_9PLEO</name>